<accession>A0A255GZ09</accession>
<protein>
    <submittedName>
        <fullName evidence="1">Uncharacterized protein</fullName>
    </submittedName>
</protein>
<dbReference type="EMBL" id="NMVQ01000023">
    <property type="protein sequence ID" value="OYO20915.1"/>
    <property type="molecule type" value="Genomic_DNA"/>
</dbReference>
<reference evidence="1 2" key="1">
    <citation type="submission" date="2017-07" db="EMBL/GenBank/DDBJ databases">
        <title>Draft whole genome sequences of clinical Proprionibacteriaceae strains.</title>
        <authorList>
            <person name="Bernier A.-M."/>
            <person name="Bernard K."/>
            <person name="Domingo M.-C."/>
        </authorList>
    </citation>
    <scope>NUCLEOTIDE SEQUENCE [LARGE SCALE GENOMIC DNA]</scope>
    <source>
        <strain evidence="1 2">NML 130396</strain>
    </source>
</reference>
<dbReference type="Proteomes" id="UP000216311">
    <property type="component" value="Unassembled WGS sequence"/>
</dbReference>
<proteinExistence type="predicted"/>
<evidence type="ECO:0000313" key="1">
    <source>
        <dbReference type="EMBL" id="OYO20915.1"/>
    </source>
</evidence>
<dbReference type="AlphaFoldDB" id="A0A255GZ09"/>
<comment type="caution">
    <text evidence="1">The sequence shown here is derived from an EMBL/GenBank/DDBJ whole genome shotgun (WGS) entry which is preliminary data.</text>
</comment>
<keyword evidence="2" id="KW-1185">Reference proteome</keyword>
<name>A0A255GZ09_9ACTN</name>
<organism evidence="1 2">
    <name type="scientific">Enemella dayhoffiae</name>
    <dbReference type="NCBI Taxonomy" id="2016507"/>
    <lineage>
        <taxon>Bacteria</taxon>
        <taxon>Bacillati</taxon>
        <taxon>Actinomycetota</taxon>
        <taxon>Actinomycetes</taxon>
        <taxon>Propionibacteriales</taxon>
        <taxon>Propionibacteriaceae</taxon>
        <taxon>Enemella</taxon>
    </lineage>
</organism>
<gene>
    <name evidence="1" type="ORF">CGZ93_11905</name>
</gene>
<sequence length="72" mass="7539">MCGRCVRQVRSRRQVCAQVLPITLVDDGGVAVDDEVQRGIGRRGDGAVVIGDGNDFSSGEAVMGDFGQGCAR</sequence>
<evidence type="ECO:0000313" key="2">
    <source>
        <dbReference type="Proteomes" id="UP000216311"/>
    </source>
</evidence>